<dbReference type="GO" id="GO:0000725">
    <property type="term" value="P:recombinational repair"/>
    <property type="evidence" value="ECO:0007669"/>
    <property type="project" value="TreeGrafter"/>
</dbReference>
<keyword evidence="1" id="KW-0547">Nucleotide-binding</keyword>
<proteinExistence type="predicted"/>
<keyword evidence="2" id="KW-0378">Hydrolase</keyword>
<evidence type="ECO:0000256" key="4">
    <source>
        <dbReference type="ARBA" id="ARBA00022840"/>
    </source>
</evidence>
<protein>
    <recommendedName>
        <fullName evidence="6">UvrD-like helicase ATP-binding domain-containing protein</fullName>
    </recommendedName>
</protein>
<dbReference type="GO" id="GO:0043138">
    <property type="term" value="F:3'-5' DNA helicase activity"/>
    <property type="evidence" value="ECO:0007669"/>
    <property type="project" value="TreeGrafter"/>
</dbReference>
<feature type="non-terminal residue" evidence="7">
    <location>
        <position position="1"/>
    </location>
</feature>
<dbReference type="SUPFAM" id="SSF52540">
    <property type="entry name" value="P-loop containing nucleoside triphosphate hydrolases"/>
    <property type="match status" value="1"/>
</dbReference>
<feature type="domain" description="UvrD-like helicase ATP-binding" evidence="6">
    <location>
        <begin position="293"/>
        <end position="443"/>
    </location>
</feature>
<dbReference type="GO" id="GO:0003677">
    <property type="term" value="F:DNA binding"/>
    <property type="evidence" value="ECO:0007669"/>
    <property type="project" value="InterPro"/>
</dbReference>
<dbReference type="GO" id="GO:0005634">
    <property type="term" value="C:nucleus"/>
    <property type="evidence" value="ECO:0007669"/>
    <property type="project" value="TreeGrafter"/>
</dbReference>
<dbReference type="Pfam" id="PF00580">
    <property type="entry name" value="UvrD-helicase"/>
    <property type="match status" value="1"/>
</dbReference>
<feature type="region of interest" description="Disordered" evidence="5">
    <location>
        <begin position="482"/>
        <end position="521"/>
    </location>
</feature>
<evidence type="ECO:0000256" key="1">
    <source>
        <dbReference type="ARBA" id="ARBA00022741"/>
    </source>
</evidence>
<dbReference type="PANTHER" id="PTHR11070:SF2">
    <property type="entry name" value="ATP-DEPENDENT DNA HELICASE SRS2"/>
    <property type="match status" value="1"/>
</dbReference>
<dbReference type="Proteomes" id="UP001159428">
    <property type="component" value="Unassembled WGS sequence"/>
</dbReference>
<dbReference type="GO" id="GO:0005524">
    <property type="term" value="F:ATP binding"/>
    <property type="evidence" value="ECO:0007669"/>
    <property type="project" value="UniProtKB-KW"/>
</dbReference>
<dbReference type="InterPro" id="IPR027417">
    <property type="entry name" value="P-loop_NTPase"/>
</dbReference>
<evidence type="ECO:0000313" key="8">
    <source>
        <dbReference type="Proteomes" id="UP001159428"/>
    </source>
</evidence>
<evidence type="ECO:0000256" key="3">
    <source>
        <dbReference type="ARBA" id="ARBA00022806"/>
    </source>
</evidence>
<gene>
    <name evidence="7" type="ORF">PMEA_00008531</name>
</gene>
<evidence type="ECO:0000259" key="6">
    <source>
        <dbReference type="Pfam" id="PF00580"/>
    </source>
</evidence>
<evidence type="ECO:0000313" key="7">
    <source>
        <dbReference type="EMBL" id="CAH3119855.1"/>
    </source>
</evidence>
<dbReference type="InterPro" id="IPR014016">
    <property type="entry name" value="UvrD-like_ATP-bd"/>
</dbReference>
<dbReference type="InterPro" id="IPR000212">
    <property type="entry name" value="DNA_helicase_UvrD/REP"/>
</dbReference>
<reference evidence="7 8" key="1">
    <citation type="submission" date="2022-05" db="EMBL/GenBank/DDBJ databases">
        <authorList>
            <consortium name="Genoscope - CEA"/>
            <person name="William W."/>
        </authorList>
    </citation>
    <scope>NUCLEOTIDE SEQUENCE [LARGE SCALE GENOMIC DNA]</scope>
</reference>
<feature type="compositionally biased region" description="Acidic residues" evidence="5">
    <location>
        <begin position="498"/>
        <end position="521"/>
    </location>
</feature>
<dbReference type="EMBL" id="CALNXJ010000017">
    <property type="protein sequence ID" value="CAH3119855.1"/>
    <property type="molecule type" value="Genomic_DNA"/>
</dbReference>
<dbReference type="AlphaFoldDB" id="A0AAU9WN58"/>
<dbReference type="GO" id="GO:0016787">
    <property type="term" value="F:hydrolase activity"/>
    <property type="evidence" value="ECO:0007669"/>
    <property type="project" value="UniProtKB-KW"/>
</dbReference>
<evidence type="ECO:0000256" key="2">
    <source>
        <dbReference type="ARBA" id="ARBA00022801"/>
    </source>
</evidence>
<comment type="caution">
    <text evidence="7">The sequence shown here is derived from an EMBL/GenBank/DDBJ whole genome shotgun (WGS) entry which is preliminary data.</text>
</comment>
<organism evidence="7 8">
    <name type="scientific">Pocillopora meandrina</name>
    <dbReference type="NCBI Taxonomy" id="46732"/>
    <lineage>
        <taxon>Eukaryota</taxon>
        <taxon>Metazoa</taxon>
        <taxon>Cnidaria</taxon>
        <taxon>Anthozoa</taxon>
        <taxon>Hexacorallia</taxon>
        <taxon>Scleractinia</taxon>
        <taxon>Astrocoeniina</taxon>
        <taxon>Pocilloporidae</taxon>
        <taxon>Pocillopora</taxon>
    </lineage>
</organism>
<name>A0AAU9WN58_9CNID</name>
<dbReference type="Gene3D" id="3.40.50.300">
    <property type="entry name" value="P-loop containing nucleotide triphosphate hydrolases"/>
    <property type="match status" value="2"/>
</dbReference>
<keyword evidence="4" id="KW-0067">ATP-binding</keyword>
<keyword evidence="8" id="KW-1185">Reference proteome</keyword>
<dbReference type="PANTHER" id="PTHR11070">
    <property type="entry name" value="UVRD / RECB / PCRA DNA HELICASE FAMILY MEMBER"/>
    <property type="match status" value="1"/>
</dbReference>
<evidence type="ECO:0000256" key="5">
    <source>
        <dbReference type="SAM" id="MobiDB-lite"/>
    </source>
</evidence>
<keyword evidence="3" id="KW-0347">Helicase</keyword>
<accession>A0AAU9WN58</accession>
<sequence length="745" mass="86003">FSLVICGYILQRLSNKMPGLPNVKTHCLENLNDKRERSWDEHITSLLDDKYSDWRSPKGTYMVPDEFLYKNHPPDFGEQTEKKFFDLLKNFGETHQEPMFVVHSYHFKVIISDSNDNSNKKERKWVFGEHDFVIIHHIHGIIFFQVKAAKNRRKTCGKAKRQLEIDLKSAEVSCNEDYPNECEKINSVIHRYPGFVVMPNCSRGYSSVPKKPDIILKEDCENENAFSKWWNNNVADIKSNTHFEEMFKYLVMRYVGLSLSIPFTLSDSIEESKRLIDVATADQMKLFLDAVRERWITGPAGSGKTWVLMKKVTKLIRDAHWRRTNEKILVVCYNKPLSLMLDKTFKDELMNIEGNEKLEEVVTVKTFDSLLLDIVRSKLGSSAPQKANVAQALELVEEGIVFTQSYDHIFVDECQDLCGDKWPTLFKRLHKDDADANVADDVHKDDADDMHKDDADANVADDVHKDDADDMHKDDADANVADDAHKDDADANVADDVHTDDDDGDDDDDDDDDDGDDDEDDWCEPKCIWFFYDTNQNLGNSTEQNQLHRKSIEESFWLAKVCRNTQVVFEHSKKYFMSKIPNAKPIELGHNIVGLEIQWDGSLTSQDVEVEYGTECIKKHINNLRAEKVDDKDICILTQNIAIRDEIRRVLKKMEIPSQNAEQMFQNDDNKVVVESIWRFKGLESKVVILYNPPVISYGDWTTRKIKELLYIAFSRCFCYLIVVSTSHGCNKLKSKKRLSESPSK</sequence>